<evidence type="ECO:0000313" key="2">
    <source>
        <dbReference type="Proteomes" id="UP000718593"/>
    </source>
</evidence>
<sequence length="228" mass="25136">MFPFFMENTMPLACNTTPNGASNRNPGTIDLEALLGDSDAQLVHEGLYRLREAKVEALQIVQAAGLSPNGHAFKPWDFRHPANRPPAVALRCGAGGKHGRRHRSLDVTAPAFQHLPLWAKVAIERLDACGELRTQRQLNEFLDAYAKTCGAKVDDATRTAVTRICRDRFGDTFKTVPAPMDIPPGTLRLVRIAREGHLGHGDLVATRRLGECQVVRIHTPHAIEVRCI</sequence>
<name>A0A930BV28_9RHOO</name>
<dbReference type="EMBL" id="JABZMI010000465">
    <property type="protein sequence ID" value="MBF1166460.1"/>
    <property type="molecule type" value="Genomic_DNA"/>
</dbReference>
<organism evidence="1 2">
    <name type="scientific">Dechloromonas agitata</name>
    <dbReference type="NCBI Taxonomy" id="73030"/>
    <lineage>
        <taxon>Bacteria</taxon>
        <taxon>Pseudomonadati</taxon>
        <taxon>Pseudomonadota</taxon>
        <taxon>Betaproteobacteria</taxon>
        <taxon>Rhodocyclales</taxon>
        <taxon>Azonexaceae</taxon>
        <taxon>Dechloromonas</taxon>
    </lineage>
</organism>
<evidence type="ECO:0000313" key="1">
    <source>
        <dbReference type="EMBL" id="MBF1166460.1"/>
    </source>
</evidence>
<protein>
    <submittedName>
        <fullName evidence="1">Uncharacterized protein</fullName>
    </submittedName>
</protein>
<accession>A0A930BV28</accession>
<dbReference type="Proteomes" id="UP000718593">
    <property type="component" value="Unassembled WGS sequence"/>
</dbReference>
<feature type="non-terminal residue" evidence="1">
    <location>
        <position position="228"/>
    </location>
</feature>
<proteinExistence type="predicted"/>
<gene>
    <name evidence="1" type="ORF">HXL68_15660</name>
</gene>
<comment type="caution">
    <text evidence="1">The sequence shown here is derived from an EMBL/GenBank/DDBJ whole genome shotgun (WGS) entry which is preliminary data.</text>
</comment>
<dbReference type="AlphaFoldDB" id="A0A930BV28"/>
<reference evidence="1" key="1">
    <citation type="submission" date="2020-04" db="EMBL/GenBank/DDBJ databases">
        <title>Deep metagenomics examines the oral microbiome during advanced dental caries in children, revealing novel taxa and co-occurrences with host molecules.</title>
        <authorList>
            <person name="Baker J.L."/>
            <person name="Morton J.T."/>
            <person name="Dinis M."/>
            <person name="Alvarez R."/>
            <person name="Tran N.C."/>
            <person name="Knight R."/>
            <person name="Edlund A."/>
        </authorList>
    </citation>
    <scope>NUCLEOTIDE SEQUENCE</scope>
    <source>
        <strain evidence="1">JCVI_32_bin.24</strain>
    </source>
</reference>